<keyword evidence="6" id="KW-0547">Nucleotide-binding</keyword>
<evidence type="ECO:0000256" key="4">
    <source>
        <dbReference type="ARBA" id="ARBA00022695"/>
    </source>
</evidence>
<evidence type="ECO:0000313" key="13">
    <source>
        <dbReference type="EMBL" id="QQK79887.1"/>
    </source>
</evidence>
<protein>
    <recommendedName>
        <fullName evidence="15">CCA tRNA nucleotidyltransferase</fullName>
    </recommendedName>
</protein>
<feature type="domain" description="tRNA nucleotidyltransferase/poly(A) polymerase RNA and SrmB- binding" evidence="11">
    <location>
        <begin position="154"/>
        <end position="212"/>
    </location>
</feature>
<dbReference type="InterPro" id="IPR050264">
    <property type="entry name" value="Bact_CCA-adding_enz_type3_sf"/>
</dbReference>
<evidence type="ECO:0000256" key="8">
    <source>
        <dbReference type="ARBA" id="ARBA00022884"/>
    </source>
</evidence>
<dbReference type="GO" id="GO:0000049">
    <property type="term" value="F:tRNA binding"/>
    <property type="evidence" value="ECO:0007669"/>
    <property type="project" value="TreeGrafter"/>
</dbReference>
<feature type="domain" description="CCA-adding enzyme C-terminal" evidence="12">
    <location>
        <begin position="227"/>
        <end position="373"/>
    </location>
</feature>
<dbReference type="GO" id="GO:0016779">
    <property type="term" value="F:nucleotidyltransferase activity"/>
    <property type="evidence" value="ECO:0007669"/>
    <property type="project" value="UniProtKB-KW"/>
</dbReference>
<dbReference type="InterPro" id="IPR032810">
    <property type="entry name" value="CCA-adding_enz_C"/>
</dbReference>
<dbReference type="Pfam" id="PF12627">
    <property type="entry name" value="PolyA_pol_RNAbd"/>
    <property type="match status" value="1"/>
</dbReference>
<dbReference type="Pfam" id="PF13735">
    <property type="entry name" value="tRNA_NucTran2_2"/>
    <property type="match status" value="1"/>
</dbReference>
<evidence type="ECO:0000256" key="1">
    <source>
        <dbReference type="ARBA" id="ARBA00001946"/>
    </source>
</evidence>
<evidence type="ECO:0000256" key="2">
    <source>
        <dbReference type="ARBA" id="ARBA00022679"/>
    </source>
</evidence>
<evidence type="ECO:0008006" key="15">
    <source>
        <dbReference type="Google" id="ProtNLM"/>
    </source>
</evidence>
<dbReference type="Proteomes" id="UP000595349">
    <property type="component" value="Chromosome"/>
</dbReference>
<comment type="similarity">
    <text evidence="9">Belongs to the tRNA nucleotidyltransferase/poly(A) polymerase family.</text>
</comment>
<dbReference type="SUPFAM" id="SSF81301">
    <property type="entry name" value="Nucleotidyltransferase"/>
    <property type="match status" value="1"/>
</dbReference>
<dbReference type="KEGG" id="scib:HUG20_08310"/>
<keyword evidence="7" id="KW-0460">Magnesium</keyword>
<feature type="domain" description="Poly A polymerase head" evidence="10">
    <location>
        <begin position="24"/>
        <end position="128"/>
    </location>
</feature>
<dbReference type="EMBL" id="CP054706">
    <property type="protein sequence ID" value="QQK79887.1"/>
    <property type="molecule type" value="Genomic_DNA"/>
</dbReference>
<evidence type="ECO:0000259" key="11">
    <source>
        <dbReference type="Pfam" id="PF12627"/>
    </source>
</evidence>
<evidence type="ECO:0000259" key="10">
    <source>
        <dbReference type="Pfam" id="PF01743"/>
    </source>
</evidence>
<dbReference type="Gene3D" id="1.10.246.80">
    <property type="match status" value="1"/>
</dbReference>
<reference evidence="13 14" key="1">
    <citation type="submission" date="2020-06" db="EMBL/GenBank/DDBJ databases">
        <title>Genomic analysis of Salicibibacter sp. NKC21-4.</title>
        <authorList>
            <person name="Oh Y.J."/>
        </authorList>
    </citation>
    <scope>NUCLEOTIDE SEQUENCE [LARGE SCALE GENOMIC DNA]</scope>
    <source>
        <strain evidence="13 14">NKC21-4</strain>
    </source>
</reference>
<keyword evidence="4" id="KW-0548">Nucleotidyltransferase</keyword>
<evidence type="ECO:0000256" key="9">
    <source>
        <dbReference type="RuleBase" id="RU003953"/>
    </source>
</evidence>
<dbReference type="GO" id="GO:0046872">
    <property type="term" value="F:metal ion binding"/>
    <property type="evidence" value="ECO:0007669"/>
    <property type="project" value="UniProtKB-KW"/>
</dbReference>
<organism evidence="13 14">
    <name type="scientific">Salicibibacter cibi</name>
    <dbReference type="NCBI Taxonomy" id="2743001"/>
    <lineage>
        <taxon>Bacteria</taxon>
        <taxon>Bacillati</taxon>
        <taxon>Bacillota</taxon>
        <taxon>Bacilli</taxon>
        <taxon>Bacillales</taxon>
        <taxon>Bacillaceae</taxon>
        <taxon>Salicibibacter</taxon>
    </lineage>
</organism>
<dbReference type="InterPro" id="IPR002646">
    <property type="entry name" value="PolA_pol_head_dom"/>
</dbReference>
<keyword evidence="14" id="KW-1185">Reference proteome</keyword>
<dbReference type="Gene3D" id="1.20.58.560">
    <property type="match status" value="1"/>
</dbReference>
<dbReference type="GO" id="GO:0000166">
    <property type="term" value="F:nucleotide binding"/>
    <property type="evidence" value="ECO:0007669"/>
    <property type="project" value="UniProtKB-KW"/>
</dbReference>
<evidence type="ECO:0000256" key="6">
    <source>
        <dbReference type="ARBA" id="ARBA00022741"/>
    </source>
</evidence>
<evidence type="ECO:0000256" key="3">
    <source>
        <dbReference type="ARBA" id="ARBA00022694"/>
    </source>
</evidence>
<dbReference type="InterPro" id="IPR043519">
    <property type="entry name" value="NT_sf"/>
</dbReference>
<dbReference type="RefSeq" id="WP_200090040.1">
    <property type="nucleotide sequence ID" value="NZ_CP054706.1"/>
</dbReference>
<dbReference type="InterPro" id="IPR032828">
    <property type="entry name" value="PolyA_RNA-bd"/>
</dbReference>
<evidence type="ECO:0000313" key="14">
    <source>
        <dbReference type="Proteomes" id="UP000595349"/>
    </source>
</evidence>
<keyword evidence="3" id="KW-0819">tRNA processing</keyword>
<dbReference type="GO" id="GO:0008033">
    <property type="term" value="P:tRNA processing"/>
    <property type="evidence" value="ECO:0007669"/>
    <property type="project" value="UniProtKB-KW"/>
</dbReference>
<evidence type="ECO:0000259" key="12">
    <source>
        <dbReference type="Pfam" id="PF13735"/>
    </source>
</evidence>
<evidence type="ECO:0000256" key="7">
    <source>
        <dbReference type="ARBA" id="ARBA00022842"/>
    </source>
</evidence>
<keyword evidence="8 9" id="KW-0694">RNA-binding</keyword>
<keyword evidence="2 9" id="KW-0808">Transferase</keyword>
<dbReference type="PANTHER" id="PTHR46173">
    <property type="entry name" value="CCA TRNA NUCLEOTIDYLTRANSFERASE 1, MITOCHONDRIAL"/>
    <property type="match status" value="1"/>
</dbReference>
<accession>A0A7T6ZAS1</accession>
<proteinExistence type="inferred from homology"/>
<dbReference type="PANTHER" id="PTHR46173:SF1">
    <property type="entry name" value="CCA TRNA NUCLEOTIDYLTRANSFERASE 1, MITOCHONDRIAL"/>
    <property type="match status" value="1"/>
</dbReference>
<dbReference type="Gene3D" id="3.30.460.10">
    <property type="entry name" value="Beta Polymerase, domain 2"/>
    <property type="match status" value="1"/>
</dbReference>
<dbReference type="AlphaFoldDB" id="A0A7T6ZAS1"/>
<dbReference type="Gene3D" id="1.10.110.30">
    <property type="match status" value="1"/>
</dbReference>
<dbReference type="Pfam" id="PF01743">
    <property type="entry name" value="PolyA_pol"/>
    <property type="match status" value="1"/>
</dbReference>
<evidence type="ECO:0000256" key="5">
    <source>
        <dbReference type="ARBA" id="ARBA00022723"/>
    </source>
</evidence>
<sequence>MTTNNEWQLGLSLLQTLASDGHDAYIVGGALRNWLLKEASADLDIVTSATMDELEGIFPEAAIIGTNIPLLSMMKAKVRVEISELQGHSLMENLAARDFTVNAIAINERGEWIDPFYGKVDIERQVLRLVREDSIQSDPLRMLRAARLVADYQFTVDPRVAKSSKAERQRINTIAAERIGEELNRLLRSRDAASGMQWLAEQGILSILCPDATRLHKPPVFSALHKVNTLVEKWVVFFYLLGEENVRHCLKKWRLPKTMAKKAEQLFFYTKRRMEAPWDRWRLYEAGKTTALAAEKMAHILSGSVPGGVMNVRSLLAELPIQSRHELAVSPLEISTHMNWEPGPWLGDMLHALELAVVEQQVANERAALLTWAKERLYET</sequence>
<name>A0A7T6ZAS1_9BACI</name>
<dbReference type="SUPFAM" id="SSF81891">
    <property type="entry name" value="Poly A polymerase C-terminal region-like"/>
    <property type="match status" value="1"/>
</dbReference>
<comment type="cofactor">
    <cofactor evidence="1">
        <name>Mg(2+)</name>
        <dbReference type="ChEBI" id="CHEBI:18420"/>
    </cofactor>
</comment>
<keyword evidence="5" id="KW-0479">Metal-binding</keyword>
<gene>
    <name evidence="13" type="ORF">HUG20_08310</name>
</gene>